<protein>
    <submittedName>
        <fullName evidence="2">Uncharacterized protein</fullName>
    </submittedName>
</protein>
<sequence length="102" mass="11405">MENEIGPFEENVYKWFFNNKITITVSGYILAIILIVWAHKVDPISLAGPGLDCLVYPIVLIFSVVSCIKSLNKITDSNKTYFPLVITNIVGLISIIMLLFIA</sequence>
<evidence type="ECO:0000313" key="3">
    <source>
        <dbReference type="Proteomes" id="UP000618754"/>
    </source>
</evidence>
<evidence type="ECO:0000313" key="2">
    <source>
        <dbReference type="EMBL" id="MBD1385199.1"/>
    </source>
</evidence>
<gene>
    <name evidence="2" type="ORF">IDJ75_07900</name>
</gene>
<dbReference type="RefSeq" id="WP_191175088.1">
    <property type="nucleotide sequence ID" value="NZ_JACWMW010000002.1"/>
</dbReference>
<feature type="transmembrane region" description="Helical" evidence="1">
    <location>
        <begin position="80"/>
        <end position="101"/>
    </location>
</feature>
<comment type="caution">
    <text evidence="2">The sequence shown here is derived from an EMBL/GenBank/DDBJ whole genome shotgun (WGS) entry which is preliminary data.</text>
</comment>
<keyword evidence="1" id="KW-0472">Membrane</keyword>
<keyword evidence="1" id="KW-0812">Transmembrane</keyword>
<proteinExistence type="predicted"/>
<feature type="transmembrane region" description="Helical" evidence="1">
    <location>
        <begin position="21"/>
        <end position="38"/>
    </location>
</feature>
<keyword evidence="3" id="KW-1185">Reference proteome</keyword>
<accession>A0ABR7X3N7</accession>
<dbReference type="Proteomes" id="UP000618754">
    <property type="component" value="Unassembled WGS sequence"/>
</dbReference>
<reference evidence="2 3" key="1">
    <citation type="submission" date="2020-09" db="EMBL/GenBank/DDBJ databases">
        <title>Novel species of Mucilaginibacter isolated from a glacier on the Tibetan Plateau.</title>
        <authorList>
            <person name="Liu Q."/>
            <person name="Xin Y.-H."/>
        </authorList>
    </citation>
    <scope>NUCLEOTIDE SEQUENCE [LARGE SCALE GENOMIC DNA]</scope>
    <source>
        <strain evidence="2 3">CGMCC 1.13878</strain>
    </source>
</reference>
<organism evidence="2 3">
    <name type="scientific">Mucilaginibacter rigui</name>
    <dbReference type="NCBI Taxonomy" id="534635"/>
    <lineage>
        <taxon>Bacteria</taxon>
        <taxon>Pseudomonadati</taxon>
        <taxon>Bacteroidota</taxon>
        <taxon>Sphingobacteriia</taxon>
        <taxon>Sphingobacteriales</taxon>
        <taxon>Sphingobacteriaceae</taxon>
        <taxon>Mucilaginibacter</taxon>
    </lineage>
</organism>
<name>A0ABR7X3N7_9SPHI</name>
<dbReference type="EMBL" id="JACWMW010000002">
    <property type="protein sequence ID" value="MBD1385199.1"/>
    <property type="molecule type" value="Genomic_DNA"/>
</dbReference>
<evidence type="ECO:0000256" key="1">
    <source>
        <dbReference type="SAM" id="Phobius"/>
    </source>
</evidence>
<keyword evidence="1" id="KW-1133">Transmembrane helix</keyword>
<feature type="transmembrane region" description="Helical" evidence="1">
    <location>
        <begin position="44"/>
        <end position="68"/>
    </location>
</feature>